<evidence type="ECO:0000256" key="6">
    <source>
        <dbReference type="ARBA" id="ARBA00022741"/>
    </source>
</evidence>
<dbReference type="AlphaFoldDB" id="A0AAD1XGS0"/>
<dbReference type="EMBL" id="CAMPGE010013719">
    <property type="protein sequence ID" value="CAI2372433.1"/>
    <property type="molecule type" value="Genomic_DNA"/>
</dbReference>
<comment type="caution">
    <text evidence="17">The sequence shown here is derived from an EMBL/GenBank/DDBJ whole genome shotgun (WGS) entry which is preliminary data.</text>
</comment>
<dbReference type="SUPFAM" id="SSF56112">
    <property type="entry name" value="Protein kinase-like (PK-like)"/>
    <property type="match status" value="1"/>
</dbReference>
<dbReference type="PROSITE" id="PS00108">
    <property type="entry name" value="PROTEIN_KINASE_ST"/>
    <property type="match status" value="1"/>
</dbReference>
<keyword evidence="8" id="KW-0067">ATP-binding</keyword>
<accession>A0AAD1XGS0</accession>
<dbReference type="Pfam" id="PF00069">
    <property type="entry name" value="Pkinase"/>
    <property type="match status" value="1"/>
</dbReference>
<dbReference type="InterPro" id="IPR011009">
    <property type="entry name" value="Kinase-like_dom_sf"/>
</dbReference>
<dbReference type="GO" id="GO:0016592">
    <property type="term" value="C:mediator complex"/>
    <property type="evidence" value="ECO:0007669"/>
    <property type="project" value="TreeGrafter"/>
</dbReference>
<protein>
    <recommendedName>
        <fullName evidence="10">Cyclin-dependent kinase 2 homolog</fullName>
        <ecNumber evidence="3">2.7.11.22</ecNumber>
        <ecNumber evidence="2">2.7.11.23</ecNumber>
    </recommendedName>
    <alternativeName>
        <fullName evidence="11">Cell division control protein 2 homolog</fullName>
    </alternativeName>
    <alternativeName>
        <fullName evidence="12">cdc2-related kinase 2</fullName>
    </alternativeName>
</protein>
<evidence type="ECO:0000256" key="5">
    <source>
        <dbReference type="ARBA" id="ARBA00022679"/>
    </source>
</evidence>
<evidence type="ECO:0000256" key="7">
    <source>
        <dbReference type="ARBA" id="ARBA00022777"/>
    </source>
</evidence>
<evidence type="ECO:0000256" key="12">
    <source>
        <dbReference type="ARBA" id="ARBA00042858"/>
    </source>
</evidence>
<dbReference type="PROSITE" id="PS50011">
    <property type="entry name" value="PROTEIN_KINASE_DOM"/>
    <property type="match status" value="1"/>
</dbReference>
<name>A0AAD1XGS0_EUPCR</name>
<keyword evidence="5" id="KW-0808">Transferase</keyword>
<evidence type="ECO:0000256" key="1">
    <source>
        <dbReference type="ARBA" id="ARBA00006485"/>
    </source>
</evidence>
<dbReference type="Gene3D" id="1.10.510.10">
    <property type="entry name" value="Transferase(Phosphotransferase) domain 1"/>
    <property type="match status" value="1"/>
</dbReference>
<dbReference type="PANTHER" id="PTHR24056:SF495">
    <property type="entry name" value="CYCLIN-DEPENDENT KINASE 8-RELATED"/>
    <property type="match status" value="1"/>
</dbReference>
<evidence type="ECO:0000313" key="17">
    <source>
        <dbReference type="EMBL" id="CAI2372433.1"/>
    </source>
</evidence>
<dbReference type="FunFam" id="1.10.510.10:FF:000624">
    <property type="entry name" value="Mitogen-activated protein kinase"/>
    <property type="match status" value="1"/>
</dbReference>
<evidence type="ECO:0000259" key="16">
    <source>
        <dbReference type="PROSITE" id="PS50011"/>
    </source>
</evidence>
<evidence type="ECO:0000256" key="3">
    <source>
        <dbReference type="ARBA" id="ARBA00012425"/>
    </source>
</evidence>
<feature type="domain" description="Protein kinase" evidence="16">
    <location>
        <begin position="8"/>
        <end position="357"/>
    </location>
</feature>
<comment type="catalytic activity">
    <reaction evidence="13">
        <text>L-threonyl-[protein] + ATP = O-phospho-L-threonyl-[protein] + ADP + H(+)</text>
        <dbReference type="Rhea" id="RHEA:46608"/>
        <dbReference type="Rhea" id="RHEA-COMP:11060"/>
        <dbReference type="Rhea" id="RHEA-COMP:11605"/>
        <dbReference type="ChEBI" id="CHEBI:15378"/>
        <dbReference type="ChEBI" id="CHEBI:30013"/>
        <dbReference type="ChEBI" id="CHEBI:30616"/>
        <dbReference type="ChEBI" id="CHEBI:61977"/>
        <dbReference type="ChEBI" id="CHEBI:456216"/>
        <dbReference type="EC" id="2.7.11.22"/>
    </reaction>
</comment>
<evidence type="ECO:0000256" key="13">
    <source>
        <dbReference type="ARBA" id="ARBA00047811"/>
    </source>
</evidence>
<comment type="similarity">
    <text evidence="1">Belongs to the protein kinase superfamily. CMGC Ser/Thr protein kinase family. CDC2/CDKX subfamily.</text>
</comment>
<dbReference type="GO" id="GO:0008353">
    <property type="term" value="F:RNA polymerase II CTD heptapeptide repeat kinase activity"/>
    <property type="evidence" value="ECO:0007669"/>
    <property type="project" value="UniProtKB-EC"/>
</dbReference>
<evidence type="ECO:0000313" key="18">
    <source>
        <dbReference type="Proteomes" id="UP001295684"/>
    </source>
</evidence>
<dbReference type="GO" id="GO:0004693">
    <property type="term" value="F:cyclin-dependent protein serine/threonine kinase activity"/>
    <property type="evidence" value="ECO:0007669"/>
    <property type="project" value="UniProtKB-EC"/>
</dbReference>
<comment type="catalytic activity">
    <reaction evidence="14">
        <text>L-seryl-[protein] + ATP = O-phospho-L-seryl-[protein] + ADP + H(+)</text>
        <dbReference type="Rhea" id="RHEA:17989"/>
        <dbReference type="Rhea" id="RHEA-COMP:9863"/>
        <dbReference type="Rhea" id="RHEA-COMP:11604"/>
        <dbReference type="ChEBI" id="CHEBI:15378"/>
        <dbReference type="ChEBI" id="CHEBI:29999"/>
        <dbReference type="ChEBI" id="CHEBI:30616"/>
        <dbReference type="ChEBI" id="CHEBI:83421"/>
        <dbReference type="ChEBI" id="CHEBI:456216"/>
        <dbReference type="EC" id="2.7.11.22"/>
    </reaction>
</comment>
<evidence type="ECO:0000256" key="15">
    <source>
        <dbReference type="ARBA" id="ARBA00049280"/>
    </source>
</evidence>
<evidence type="ECO:0000256" key="8">
    <source>
        <dbReference type="ARBA" id="ARBA00022840"/>
    </source>
</evidence>
<keyword evidence="18" id="KW-1185">Reference proteome</keyword>
<dbReference type="InterPro" id="IPR000719">
    <property type="entry name" value="Prot_kinase_dom"/>
</dbReference>
<evidence type="ECO:0000256" key="10">
    <source>
        <dbReference type="ARBA" id="ARBA00039612"/>
    </source>
</evidence>
<dbReference type="InterPro" id="IPR050108">
    <property type="entry name" value="CDK"/>
</dbReference>
<evidence type="ECO:0000256" key="14">
    <source>
        <dbReference type="ARBA" id="ARBA00048367"/>
    </source>
</evidence>
<organism evidence="17 18">
    <name type="scientific">Euplotes crassus</name>
    <dbReference type="NCBI Taxonomy" id="5936"/>
    <lineage>
        <taxon>Eukaryota</taxon>
        <taxon>Sar</taxon>
        <taxon>Alveolata</taxon>
        <taxon>Ciliophora</taxon>
        <taxon>Intramacronucleata</taxon>
        <taxon>Spirotrichea</taxon>
        <taxon>Hypotrichia</taxon>
        <taxon>Euplotida</taxon>
        <taxon>Euplotidae</taxon>
        <taxon>Moneuplotes</taxon>
    </lineage>
</organism>
<comment type="subunit">
    <text evidence="9">May form a complex composed of at least the catalytic subunit CRK2 and a cyclin.</text>
</comment>
<evidence type="ECO:0000256" key="11">
    <source>
        <dbReference type="ARBA" id="ARBA00041902"/>
    </source>
</evidence>
<keyword evidence="6" id="KW-0547">Nucleotide-binding</keyword>
<dbReference type="EC" id="2.7.11.22" evidence="3"/>
<dbReference type="Gene3D" id="3.30.200.20">
    <property type="entry name" value="Phosphorylase Kinase, domain 1"/>
    <property type="match status" value="1"/>
</dbReference>
<evidence type="ECO:0000256" key="9">
    <source>
        <dbReference type="ARBA" id="ARBA00038543"/>
    </source>
</evidence>
<dbReference type="InterPro" id="IPR008271">
    <property type="entry name" value="Ser/Thr_kinase_AS"/>
</dbReference>
<proteinExistence type="inferred from homology"/>
<keyword evidence="4" id="KW-0723">Serine/threonine-protein kinase</keyword>
<dbReference type="EC" id="2.7.11.23" evidence="2"/>
<keyword evidence="7" id="KW-0418">Kinase</keyword>
<dbReference type="SMART" id="SM00220">
    <property type="entry name" value="S_TKc"/>
    <property type="match status" value="1"/>
</dbReference>
<reference evidence="17" key="1">
    <citation type="submission" date="2023-07" db="EMBL/GenBank/DDBJ databases">
        <authorList>
            <consortium name="AG Swart"/>
            <person name="Singh M."/>
            <person name="Singh A."/>
            <person name="Seah K."/>
            <person name="Emmerich C."/>
        </authorList>
    </citation>
    <scope>NUCLEOTIDE SEQUENCE</scope>
    <source>
        <strain evidence="17">DP1</strain>
    </source>
</reference>
<gene>
    <name evidence="17" type="ORF">ECRASSUSDP1_LOCUS13763</name>
</gene>
<evidence type="ECO:0000256" key="2">
    <source>
        <dbReference type="ARBA" id="ARBA00012409"/>
    </source>
</evidence>
<evidence type="ECO:0000256" key="4">
    <source>
        <dbReference type="ARBA" id="ARBA00022527"/>
    </source>
</evidence>
<comment type="catalytic activity">
    <reaction evidence="15">
        <text>[DNA-directed RNA polymerase] + ATP = phospho-[DNA-directed RNA polymerase] + ADP + H(+)</text>
        <dbReference type="Rhea" id="RHEA:10216"/>
        <dbReference type="Rhea" id="RHEA-COMP:11321"/>
        <dbReference type="Rhea" id="RHEA-COMP:11322"/>
        <dbReference type="ChEBI" id="CHEBI:15378"/>
        <dbReference type="ChEBI" id="CHEBI:30616"/>
        <dbReference type="ChEBI" id="CHEBI:43176"/>
        <dbReference type="ChEBI" id="CHEBI:68546"/>
        <dbReference type="ChEBI" id="CHEBI:456216"/>
        <dbReference type="EC" id="2.7.11.23"/>
    </reaction>
</comment>
<dbReference type="PANTHER" id="PTHR24056">
    <property type="entry name" value="CELL DIVISION PROTEIN KINASE"/>
    <property type="match status" value="1"/>
</dbReference>
<dbReference type="GO" id="GO:0005524">
    <property type="term" value="F:ATP binding"/>
    <property type="evidence" value="ECO:0007669"/>
    <property type="project" value="UniProtKB-KW"/>
</dbReference>
<dbReference type="Proteomes" id="UP001295684">
    <property type="component" value="Unassembled WGS sequence"/>
</dbReference>
<sequence length="386" mass="44844">MSLINGRYKKVGRIGEGSYGDVYKCIDYLPDQPPRTLPSETCKLVKDVQYGLISTDTDDFEENFQNQFKENDKYLKEEVKIDSVEEGKESYVAIKKSKWRRMDYLKHSFNFSTFKEISFLQELEHPNIVKIRDIFFKDISIYVVLEYMVGDLHQLVHKDKAALSPSHVKYIMKEILTGLQFMHDKNIMHRDLKPGNLLISDKGEIRYADFGIARYYEREILQDKETDSAQLTRNVCTRYYKPPEILYGANEYDFSVDIWGVGCIMAEITLGRHLFQGENELDQLNKIFSTLGNAVEDNWPGVSELPNYIEYDCEIQEDLDTLFSSQTEDFIDLIKNMIILDPSKRFTVKEALEHKYFTSEPPACLPSELPLPVPLTEAIDDFTDSD</sequence>